<evidence type="ECO:0000313" key="2">
    <source>
        <dbReference type="Proteomes" id="UP001497516"/>
    </source>
</evidence>
<dbReference type="Proteomes" id="UP001497516">
    <property type="component" value="Chromosome 2"/>
</dbReference>
<keyword evidence="2" id="KW-1185">Reference proteome</keyword>
<name>A0AAV2DCU9_9ROSI</name>
<dbReference type="AlphaFoldDB" id="A0AAV2DCU9"/>
<reference evidence="1 2" key="1">
    <citation type="submission" date="2024-04" db="EMBL/GenBank/DDBJ databases">
        <authorList>
            <person name="Fracassetti M."/>
        </authorList>
    </citation>
    <scope>NUCLEOTIDE SEQUENCE [LARGE SCALE GENOMIC DNA]</scope>
</reference>
<sequence>MHIEDLMLLRVTCGDYPTIEDMEQAFKVLDARGKINSEPPTSIDASINDKEPKQLQEDVQIIKEHPEANKGQSIEMHEVFGEIISHEGLMEHE</sequence>
<evidence type="ECO:0000313" key="1">
    <source>
        <dbReference type="EMBL" id="CAL1371694.1"/>
    </source>
</evidence>
<organism evidence="1 2">
    <name type="scientific">Linum trigynum</name>
    <dbReference type="NCBI Taxonomy" id="586398"/>
    <lineage>
        <taxon>Eukaryota</taxon>
        <taxon>Viridiplantae</taxon>
        <taxon>Streptophyta</taxon>
        <taxon>Embryophyta</taxon>
        <taxon>Tracheophyta</taxon>
        <taxon>Spermatophyta</taxon>
        <taxon>Magnoliopsida</taxon>
        <taxon>eudicotyledons</taxon>
        <taxon>Gunneridae</taxon>
        <taxon>Pentapetalae</taxon>
        <taxon>rosids</taxon>
        <taxon>fabids</taxon>
        <taxon>Malpighiales</taxon>
        <taxon>Linaceae</taxon>
        <taxon>Linum</taxon>
    </lineage>
</organism>
<dbReference type="EMBL" id="OZ034815">
    <property type="protein sequence ID" value="CAL1371694.1"/>
    <property type="molecule type" value="Genomic_DNA"/>
</dbReference>
<proteinExistence type="predicted"/>
<gene>
    <name evidence="1" type="ORF">LTRI10_LOCUS13745</name>
</gene>
<accession>A0AAV2DCU9</accession>
<protein>
    <submittedName>
        <fullName evidence="1">Uncharacterized protein</fullName>
    </submittedName>
</protein>